<feature type="domain" description="Type II secretion system protein GspF" evidence="7">
    <location>
        <begin position="170"/>
        <end position="297"/>
    </location>
</feature>
<keyword evidence="5 6" id="KW-0472">Membrane</keyword>
<reference evidence="8 9" key="1">
    <citation type="submission" date="2019-09" db="EMBL/GenBank/DDBJ databases">
        <title>Genome sequence of Rhodovastum atsumiense, a diverse member of the Acetobacteraceae family of non-sulfur purple photosynthetic bacteria.</title>
        <authorList>
            <person name="Meyer T."/>
            <person name="Kyndt J."/>
        </authorList>
    </citation>
    <scope>NUCLEOTIDE SEQUENCE [LARGE SCALE GENOMIC DNA]</scope>
    <source>
        <strain evidence="8 9">DSM 21279</strain>
    </source>
</reference>
<feature type="transmembrane region" description="Helical" evidence="6">
    <location>
        <begin position="12"/>
        <end position="29"/>
    </location>
</feature>
<sequence length="312" mass="33293">MTGHPDWTTAGALLVLAGLAGLLALLPLARRNARIAARLRALHGCPGPAATAREGRAGWMRLFGGVGDAVIGSGLLSRKTMAELEQTVSATGHRSGPVLSIFIGAKFCLFLGLPLALWLLLRASGTTLPLPLALPLAMAALVGLLLPDYVVRSMRRRYLQQVEAGLPAALDLLIICAEAGLALETGLERVAEEAREGSPATANEFRLTVSEMRILADRRQALVNIGTRTGLESMTRLGGTLAQSMKYGTPLTQALRVLAAEMRQTMLTRFEARAARIPVLLTVPMILFILPCIFVVVAGPAAVKVMHMDRPR</sequence>
<dbReference type="PANTHER" id="PTHR35007:SF2">
    <property type="entry name" value="PILUS ASSEMBLE PROTEIN"/>
    <property type="match status" value="1"/>
</dbReference>
<gene>
    <name evidence="8" type="ORF">F1189_03710</name>
</gene>
<dbReference type="OrthoDB" id="9810662at2"/>
<keyword evidence="3 6" id="KW-0812">Transmembrane</keyword>
<dbReference type="Proteomes" id="UP000325255">
    <property type="component" value="Unassembled WGS sequence"/>
</dbReference>
<evidence type="ECO:0000313" key="8">
    <source>
        <dbReference type="EMBL" id="KAA5613891.1"/>
    </source>
</evidence>
<organism evidence="8 9">
    <name type="scientific">Rhodovastum atsumiense</name>
    <dbReference type="NCBI Taxonomy" id="504468"/>
    <lineage>
        <taxon>Bacteria</taxon>
        <taxon>Pseudomonadati</taxon>
        <taxon>Pseudomonadota</taxon>
        <taxon>Alphaproteobacteria</taxon>
        <taxon>Acetobacterales</taxon>
        <taxon>Acetobacteraceae</taxon>
        <taxon>Rhodovastum</taxon>
    </lineage>
</organism>
<evidence type="ECO:0000256" key="1">
    <source>
        <dbReference type="ARBA" id="ARBA00004651"/>
    </source>
</evidence>
<evidence type="ECO:0000256" key="6">
    <source>
        <dbReference type="SAM" id="Phobius"/>
    </source>
</evidence>
<keyword evidence="9" id="KW-1185">Reference proteome</keyword>
<evidence type="ECO:0000256" key="4">
    <source>
        <dbReference type="ARBA" id="ARBA00022989"/>
    </source>
</evidence>
<dbReference type="AlphaFoldDB" id="A0A5M6J045"/>
<protein>
    <submittedName>
        <fullName evidence="8">Type II secretion system F family protein</fullName>
    </submittedName>
</protein>
<keyword evidence="4 6" id="KW-1133">Transmembrane helix</keyword>
<evidence type="ECO:0000313" key="9">
    <source>
        <dbReference type="Proteomes" id="UP000325255"/>
    </source>
</evidence>
<evidence type="ECO:0000256" key="3">
    <source>
        <dbReference type="ARBA" id="ARBA00022692"/>
    </source>
</evidence>
<accession>A0A5M6J045</accession>
<dbReference type="PANTHER" id="PTHR35007">
    <property type="entry name" value="INTEGRAL MEMBRANE PROTEIN-RELATED"/>
    <property type="match status" value="1"/>
</dbReference>
<dbReference type="Pfam" id="PF00482">
    <property type="entry name" value="T2SSF"/>
    <property type="match status" value="1"/>
</dbReference>
<dbReference type="InterPro" id="IPR018076">
    <property type="entry name" value="T2SS_GspF_dom"/>
</dbReference>
<keyword evidence="2" id="KW-1003">Cell membrane</keyword>
<proteinExistence type="predicted"/>
<name>A0A5M6J045_9PROT</name>
<dbReference type="RefSeq" id="WP_150039275.1">
    <property type="nucleotide sequence ID" value="NZ_OW485601.1"/>
</dbReference>
<feature type="transmembrane region" description="Helical" evidence="6">
    <location>
        <begin position="98"/>
        <end position="120"/>
    </location>
</feature>
<feature type="transmembrane region" description="Helical" evidence="6">
    <location>
        <begin position="279"/>
        <end position="303"/>
    </location>
</feature>
<feature type="transmembrane region" description="Helical" evidence="6">
    <location>
        <begin position="132"/>
        <end position="151"/>
    </location>
</feature>
<dbReference type="GO" id="GO:0005886">
    <property type="term" value="C:plasma membrane"/>
    <property type="evidence" value="ECO:0007669"/>
    <property type="project" value="UniProtKB-SubCell"/>
</dbReference>
<evidence type="ECO:0000259" key="7">
    <source>
        <dbReference type="Pfam" id="PF00482"/>
    </source>
</evidence>
<dbReference type="EMBL" id="VWPK01000004">
    <property type="protein sequence ID" value="KAA5613891.1"/>
    <property type="molecule type" value="Genomic_DNA"/>
</dbReference>
<comment type="caution">
    <text evidence="8">The sequence shown here is derived from an EMBL/GenBank/DDBJ whole genome shotgun (WGS) entry which is preliminary data.</text>
</comment>
<evidence type="ECO:0000256" key="2">
    <source>
        <dbReference type="ARBA" id="ARBA00022475"/>
    </source>
</evidence>
<comment type="subcellular location">
    <subcellularLocation>
        <location evidence="1">Cell membrane</location>
        <topology evidence="1">Multi-pass membrane protein</topology>
    </subcellularLocation>
</comment>
<evidence type="ECO:0000256" key="5">
    <source>
        <dbReference type="ARBA" id="ARBA00023136"/>
    </source>
</evidence>